<organism evidence="1 2">
    <name type="scientific">Amborella trichopoda</name>
    <dbReference type="NCBI Taxonomy" id="13333"/>
    <lineage>
        <taxon>Eukaryota</taxon>
        <taxon>Viridiplantae</taxon>
        <taxon>Streptophyta</taxon>
        <taxon>Embryophyta</taxon>
        <taxon>Tracheophyta</taxon>
        <taxon>Spermatophyta</taxon>
        <taxon>Magnoliopsida</taxon>
        <taxon>Amborellales</taxon>
        <taxon>Amborellaceae</taxon>
        <taxon>Amborella</taxon>
    </lineage>
</organism>
<protein>
    <submittedName>
        <fullName evidence="1">Uncharacterized protein</fullName>
    </submittedName>
</protein>
<dbReference type="eggNOG" id="ENOG502QR41">
    <property type="taxonomic scope" value="Eukaryota"/>
</dbReference>
<evidence type="ECO:0000313" key="2">
    <source>
        <dbReference type="Proteomes" id="UP000017836"/>
    </source>
</evidence>
<dbReference type="EMBL" id="KI392446">
    <property type="protein sequence ID" value="ERN16417.1"/>
    <property type="molecule type" value="Genomic_DNA"/>
</dbReference>
<gene>
    <name evidence="1" type="ORF">AMTR_s00052p00153660</name>
</gene>
<dbReference type="Proteomes" id="UP000017836">
    <property type="component" value="Unassembled WGS sequence"/>
</dbReference>
<dbReference type="HOGENOM" id="CLU_2267394_0_0_1"/>
<accession>U5D4R6</accession>
<dbReference type="InterPro" id="IPR053283">
    <property type="entry name" value="TUNICAMYCIN_INDUCED_1"/>
</dbReference>
<name>U5D4R6_AMBTC</name>
<evidence type="ECO:0000313" key="1">
    <source>
        <dbReference type="EMBL" id="ERN16417.1"/>
    </source>
</evidence>
<keyword evidence="2" id="KW-1185">Reference proteome</keyword>
<dbReference type="PANTHER" id="PTHR34454:SF3">
    <property type="entry name" value="PEPTIDASE I, PUTATIVE-RELATED"/>
    <property type="match status" value="1"/>
</dbReference>
<proteinExistence type="predicted"/>
<dbReference type="PANTHER" id="PTHR34454">
    <property type="entry name" value="TUNICAMYCIN INDUCED PROTEIN"/>
    <property type="match status" value="1"/>
</dbReference>
<reference evidence="2" key="1">
    <citation type="journal article" date="2013" name="Science">
        <title>The Amborella genome and the evolution of flowering plants.</title>
        <authorList>
            <consortium name="Amborella Genome Project"/>
        </authorList>
    </citation>
    <scope>NUCLEOTIDE SEQUENCE [LARGE SCALE GENOMIC DNA]</scope>
</reference>
<dbReference type="Gramene" id="ERN16417">
    <property type="protein sequence ID" value="ERN16417"/>
    <property type="gene ID" value="AMTR_s00052p00153660"/>
</dbReference>
<dbReference type="AlphaFoldDB" id="U5D4R6"/>
<sequence length="103" mass="12017">MGTLRISRMRIIASTLMKFHLELERDMREELSDVDASLAWRTRPTLERAWFEIVARAEGGEQLKPLILKKLRPFVRADSCVWSNLWGTPPWQGSHPAMFLLRP</sequence>